<dbReference type="eggNOG" id="ENOG502SB8E">
    <property type="taxonomic scope" value="Eukaryota"/>
</dbReference>
<evidence type="ECO:0008006" key="4">
    <source>
        <dbReference type="Google" id="ProtNLM"/>
    </source>
</evidence>
<protein>
    <recommendedName>
        <fullName evidence="4">BTB domain-containing protein</fullName>
    </recommendedName>
</protein>
<sequence length="328" mass="35740">MDSAPETSGAAQRARTGAPFVPRPFPPPSLADVPLEYIMDQLHTLAPQYWDQPDTADCTIIVPVPYLNPANFLGDATPCSPFDIMPASATTYNPSGLGRRASEPTLQFAPRISLKLHIDYLSAHSSFLRGLFSGASPLDLITTTPEELPVYSSGACSSGQLSVPVNRLPRLMPSPPDHPVLFLPIPDPTSFHLLVHWMYFGHTHFIEECLVQGIVQWEGLARNVEYLGLTADIKIFLGRWYSEWLRPEADMESELASDDESMADTVINSDDADATDKVLGDGMAKLQLEAAATDADIAAEKAHLRGRTRAVRPVSASAIDVSSLPKFD</sequence>
<organism evidence="3">
    <name type="scientific">Schizophyllum commune (strain H4-8 / FGSC 9210)</name>
    <name type="common">Split gill fungus</name>
    <dbReference type="NCBI Taxonomy" id="578458"/>
    <lineage>
        <taxon>Eukaryota</taxon>
        <taxon>Fungi</taxon>
        <taxon>Dikarya</taxon>
        <taxon>Basidiomycota</taxon>
        <taxon>Agaricomycotina</taxon>
        <taxon>Agaricomycetes</taxon>
        <taxon>Agaricomycetidae</taxon>
        <taxon>Agaricales</taxon>
        <taxon>Schizophyllaceae</taxon>
        <taxon>Schizophyllum</taxon>
    </lineage>
</organism>
<evidence type="ECO:0000313" key="3">
    <source>
        <dbReference type="Proteomes" id="UP000007431"/>
    </source>
</evidence>
<dbReference type="RefSeq" id="XP_003034849.1">
    <property type="nucleotide sequence ID" value="XM_003034803.1"/>
</dbReference>
<accession>D8PV06</accession>
<dbReference type="VEuPathDB" id="FungiDB:SCHCODRAFT_02608196"/>
<dbReference type="OrthoDB" id="3366352at2759"/>
<feature type="region of interest" description="Disordered" evidence="1">
    <location>
        <begin position="1"/>
        <end position="25"/>
    </location>
</feature>
<dbReference type="Proteomes" id="UP000007431">
    <property type="component" value="Unassembled WGS sequence"/>
</dbReference>
<gene>
    <name evidence="2" type="ORF">SCHCODRAFT_51894</name>
</gene>
<reference evidence="2 3" key="1">
    <citation type="journal article" date="2010" name="Nat. Biotechnol.">
        <title>Genome sequence of the model mushroom Schizophyllum commune.</title>
        <authorList>
            <person name="Ohm R.A."/>
            <person name="de Jong J.F."/>
            <person name="Lugones L.G."/>
            <person name="Aerts A."/>
            <person name="Kothe E."/>
            <person name="Stajich J.E."/>
            <person name="de Vries R.P."/>
            <person name="Record E."/>
            <person name="Levasseur A."/>
            <person name="Baker S.E."/>
            <person name="Bartholomew K.A."/>
            <person name="Coutinho P.M."/>
            <person name="Erdmann S."/>
            <person name="Fowler T.J."/>
            <person name="Gathman A.C."/>
            <person name="Lombard V."/>
            <person name="Henrissat B."/>
            <person name="Knabe N."/>
            <person name="Kuees U."/>
            <person name="Lilly W.W."/>
            <person name="Lindquist E."/>
            <person name="Lucas S."/>
            <person name="Magnuson J.K."/>
            <person name="Piumi F."/>
            <person name="Raudaskoski M."/>
            <person name="Salamov A."/>
            <person name="Schmutz J."/>
            <person name="Schwarze F.W.M.R."/>
            <person name="vanKuyk P.A."/>
            <person name="Horton J.S."/>
            <person name="Grigoriev I.V."/>
            <person name="Woesten H.A.B."/>
        </authorList>
    </citation>
    <scope>NUCLEOTIDE SEQUENCE [LARGE SCALE GENOMIC DNA]</scope>
    <source>
        <strain evidence="3">H4-8 / FGSC 9210</strain>
    </source>
</reference>
<evidence type="ECO:0000313" key="2">
    <source>
        <dbReference type="EMBL" id="EFI99946.1"/>
    </source>
</evidence>
<feature type="compositionally biased region" description="Polar residues" evidence="1">
    <location>
        <begin position="1"/>
        <end position="10"/>
    </location>
</feature>
<dbReference type="InParanoid" id="D8PV06"/>
<dbReference type="AlphaFoldDB" id="D8PV06"/>
<proteinExistence type="predicted"/>
<dbReference type="HOGENOM" id="CLU_068729_0_0_1"/>
<dbReference type="GeneID" id="9587340"/>
<name>D8PV06_SCHCM</name>
<evidence type="ECO:0000256" key="1">
    <source>
        <dbReference type="SAM" id="MobiDB-lite"/>
    </source>
</evidence>
<dbReference type="EMBL" id="GL377303">
    <property type="protein sequence ID" value="EFI99946.1"/>
    <property type="molecule type" value="Genomic_DNA"/>
</dbReference>
<dbReference type="OMA" id="LAPHYWS"/>
<dbReference type="KEGG" id="scm:SCHCO_02608196"/>
<keyword evidence="3" id="KW-1185">Reference proteome</keyword>